<evidence type="ECO:0000313" key="7">
    <source>
        <dbReference type="EMBL" id="ELW66677.1"/>
    </source>
</evidence>
<evidence type="ECO:0000313" key="8">
    <source>
        <dbReference type="Proteomes" id="UP000011518"/>
    </source>
</evidence>
<protein>
    <submittedName>
        <fullName evidence="7">Gastric triacylglycerol lipase</fullName>
    </submittedName>
</protein>
<gene>
    <name evidence="7" type="ORF">TREES_T100006480</name>
</gene>
<feature type="non-terminal residue" evidence="7">
    <location>
        <position position="1"/>
    </location>
</feature>
<evidence type="ECO:0000259" key="5">
    <source>
        <dbReference type="Pfam" id="PF00561"/>
    </source>
</evidence>
<name>L9KZU8_TUPCH</name>
<dbReference type="GO" id="GO:0016042">
    <property type="term" value="P:lipid catabolic process"/>
    <property type="evidence" value="ECO:0007669"/>
    <property type="project" value="UniProtKB-KW"/>
</dbReference>
<organism evidence="7 8">
    <name type="scientific">Tupaia chinensis</name>
    <name type="common">Chinese tree shrew</name>
    <name type="synonym">Tupaia belangeri chinensis</name>
    <dbReference type="NCBI Taxonomy" id="246437"/>
    <lineage>
        <taxon>Eukaryota</taxon>
        <taxon>Metazoa</taxon>
        <taxon>Chordata</taxon>
        <taxon>Craniata</taxon>
        <taxon>Vertebrata</taxon>
        <taxon>Euteleostomi</taxon>
        <taxon>Mammalia</taxon>
        <taxon>Eutheria</taxon>
        <taxon>Euarchontoglires</taxon>
        <taxon>Scandentia</taxon>
        <taxon>Tupaiidae</taxon>
        <taxon>Tupaia</taxon>
    </lineage>
</organism>
<dbReference type="InParanoid" id="L9KZU8"/>
<keyword evidence="8" id="KW-1185">Reference proteome</keyword>
<dbReference type="SUPFAM" id="SSF53474">
    <property type="entry name" value="alpha/beta-Hydrolases"/>
    <property type="match status" value="3"/>
</dbReference>
<comment type="similarity">
    <text evidence="1">Belongs to the AB hydrolase superfamily. Lipase family.</text>
</comment>
<dbReference type="InterPro" id="IPR029058">
    <property type="entry name" value="AB_hydrolase_fold"/>
</dbReference>
<dbReference type="EMBL" id="KB320639">
    <property type="protein sequence ID" value="ELW66677.1"/>
    <property type="molecule type" value="Genomic_DNA"/>
</dbReference>
<reference evidence="8" key="1">
    <citation type="submission" date="2012-07" db="EMBL/GenBank/DDBJ databases">
        <title>Genome of the Chinese tree shrew, a rising model animal genetically related to primates.</title>
        <authorList>
            <person name="Zhang G."/>
            <person name="Fan Y."/>
            <person name="Yao Y."/>
            <person name="Huang Z."/>
        </authorList>
    </citation>
    <scope>NUCLEOTIDE SEQUENCE [LARGE SCALE GENOMIC DNA]</scope>
</reference>
<feature type="domain" description="AB hydrolase-1" evidence="5">
    <location>
        <begin position="540"/>
        <end position="785"/>
    </location>
</feature>
<dbReference type="Pfam" id="PF00561">
    <property type="entry name" value="Abhydrolase_1"/>
    <property type="match status" value="1"/>
</dbReference>
<keyword evidence="4" id="KW-0732">Signal</keyword>
<evidence type="ECO:0000256" key="1">
    <source>
        <dbReference type="ARBA" id="ARBA00010701"/>
    </source>
</evidence>
<dbReference type="AlphaFoldDB" id="L9KZU8"/>
<dbReference type="eggNOG" id="KOG2624">
    <property type="taxonomic scope" value="Eukaryota"/>
</dbReference>
<proteinExistence type="inferred from homology"/>
<dbReference type="Gene3D" id="3.40.50.1820">
    <property type="entry name" value="alpha/beta hydrolase"/>
    <property type="match status" value="4"/>
</dbReference>
<accession>L9KZU8</accession>
<dbReference type="FunFam" id="3.40.50.1820:FF:000012">
    <property type="entry name" value="Lipase"/>
    <property type="match status" value="1"/>
</dbReference>
<feature type="chain" id="PRO_5004000331" evidence="4">
    <location>
        <begin position="19"/>
        <end position="806"/>
    </location>
</feature>
<feature type="domain" description="Partial AB-hydrolase lipase" evidence="6">
    <location>
        <begin position="38"/>
        <end position="101"/>
    </location>
</feature>
<evidence type="ECO:0000256" key="3">
    <source>
        <dbReference type="ARBA" id="ARBA00023098"/>
    </source>
</evidence>
<dbReference type="STRING" id="246437.L9KZU8"/>
<dbReference type="InterPro" id="IPR006693">
    <property type="entry name" value="AB_hydrolase_lipase"/>
</dbReference>
<keyword evidence="2" id="KW-0442">Lipid degradation</keyword>
<dbReference type="InterPro" id="IPR000073">
    <property type="entry name" value="AB_hydrolase_1"/>
</dbReference>
<evidence type="ECO:0000259" key="6">
    <source>
        <dbReference type="Pfam" id="PF04083"/>
    </source>
</evidence>
<feature type="domain" description="Partial AB-hydrolase lipase" evidence="6">
    <location>
        <begin position="253"/>
        <end position="313"/>
    </location>
</feature>
<evidence type="ECO:0000256" key="4">
    <source>
        <dbReference type="SAM" id="SignalP"/>
    </source>
</evidence>
<dbReference type="PANTHER" id="PTHR11005">
    <property type="entry name" value="LYSOSOMAL ACID LIPASE-RELATED"/>
    <property type="match status" value="1"/>
</dbReference>
<reference evidence="8" key="2">
    <citation type="journal article" date="2013" name="Nat. Commun.">
        <title>Genome of the Chinese tree shrew.</title>
        <authorList>
            <person name="Fan Y."/>
            <person name="Huang Z.Y."/>
            <person name="Cao C.C."/>
            <person name="Chen C.S."/>
            <person name="Chen Y.X."/>
            <person name="Fan D.D."/>
            <person name="He J."/>
            <person name="Hou H.L."/>
            <person name="Hu L."/>
            <person name="Hu X.T."/>
            <person name="Jiang X.T."/>
            <person name="Lai R."/>
            <person name="Lang Y.S."/>
            <person name="Liang B."/>
            <person name="Liao S.G."/>
            <person name="Mu D."/>
            <person name="Ma Y.Y."/>
            <person name="Niu Y.Y."/>
            <person name="Sun X.Q."/>
            <person name="Xia J.Q."/>
            <person name="Xiao J."/>
            <person name="Xiong Z.Q."/>
            <person name="Xu L."/>
            <person name="Yang L."/>
            <person name="Zhang Y."/>
            <person name="Zhao W."/>
            <person name="Zhao X.D."/>
            <person name="Zheng Y.T."/>
            <person name="Zhou J.M."/>
            <person name="Zhu Y.B."/>
            <person name="Zhang G.J."/>
            <person name="Wang J."/>
            <person name="Yao Y.G."/>
        </authorList>
    </citation>
    <scope>NUCLEOTIDE SEQUENCE [LARGE SCALE GENOMIC DNA]</scope>
</reference>
<keyword evidence="3" id="KW-0443">Lipid metabolism</keyword>
<sequence length="806" mass="92011">RSEMWCLLTVMYFILIIGTTHDVFRKRKSGNPEANMNISQIISYWGYPNEEYNVVTEDGYILGLYRIPYGKTNNNNNSAQRIVVYLQHGLLTSASSWVSNLPNNSLGFILADAGYDVWMGNSRGNTWSKKHVYLKTNSKEFWAFSFDEMAKYDLPASIDFIVKQTGQEEIFYVGHSQGTTIAFIAFSTMPKIAERIKIFFALAPVFSIKYSKSPLIKVAYKSKSIIKLLNSTQLKAFDWGSPVLNLVHFNQGEMISYWDYPSEEYEVVTEDGYILGVNRIPHGKIKSNNSALRPVVFLMHGFLTSASCWVSNLPSNSLAFILADAGYDVWMGNVRGNTYSRKHIHLSPESKEFWSFSFDEMAKYDLPALINFIVKQTGQEQIYYAAHSQGNIIGMFRLLIFVTLFSGQEIFPKNILNQIAAAVCNHDPIDVICGKINFALFGFDPESLNMSRIDVYLSQNPGGTSLQNLLHYKQAYLEIKEVLRAYDFGSPAQNMKHYNQSQMISFWGYPSEVYEVVTEDGYILDINRIPYGKKNSGNRDAGYDVWLGNSRGNTWARRNIYFSPDTTEFWAFSFDEMAKYDLPATIDFILKKTGQEKLHYVGHSQGTTIGFIAFSTNPTLAKKIKTFYALAPVVTVKYTKSLLNKLTLIPSFLFKVIFGNKIFYPHHYFDQFLATEVCTRQTLNLLCSNALFIICGFDNKNLNTAIKSGKFQAFDWGSPAQNMIHYSQATPPYYNLTAMHVPIAVWNGGNDWLADPEDVDLMLPKLPNLVYHKKILPYNHLDFIWAMDAPQEIYHEIVSMMEKEKN</sequence>
<dbReference type="Proteomes" id="UP000011518">
    <property type="component" value="Unassembled WGS sequence"/>
</dbReference>
<dbReference type="Pfam" id="PF04083">
    <property type="entry name" value="Abhydro_lipase"/>
    <property type="match status" value="2"/>
</dbReference>
<feature type="signal peptide" evidence="4">
    <location>
        <begin position="1"/>
        <end position="18"/>
    </location>
</feature>
<evidence type="ECO:0000256" key="2">
    <source>
        <dbReference type="ARBA" id="ARBA00022963"/>
    </source>
</evidence>
<dbReference type="FunCoup" id="L9KZU8">
    <property type="interactions" value="1321"/>
</dbReference>